<dbReference type="GO" id="GO:0016020">
    <property type="term" value="C:membrane"/>
    <property type="evidence" value="ECO:0007669"/>
    <property type="project" value="UniProtKB-SubCell"/>
</dbReference>
<keyword evidence="8" id="KW-1185">Reference proteome</keyword>
<dbReference type="InterPro" id="IPR000612">
    <property type="entry name" value="PMP3"/>
</dbReference>
<evidence type="ECO:0000313" key="7">
    <source>
        <dbReference type="EMBL" id="KEQ18148.1"/>
    </source>
</evidence>
<dbReference type="OrthoDB" id="9810121at2"/>
<feature type="transmembrane region" description="Helical" evidence="6">
    <location>
        <begin position="27"/>
        <end position="45"/>
    </location>
</feature>
<proteinExistence type="inferred from homology"/>
<protein>
    <submittedName>
        <fullName evidence="7">Hemolysin BL lytic component L2</fullName>
    </submittedName>
</protein>
<evidence type="ECO:0000313" key="8">
    <source>
        <dbReference type="Proteomes" id="UP000028073"/>
    </source>
</evidence>
<name>A0A081NI75_9GAMM</name>
<dbReference type="PANTHER" id="PTHR21659:SF42">
    <property type="entry name" value="UPF0057 MEMBRANE PROTEIN ZK632.10-RELATED"/>
    <property type="match status" value="1"/>
</dbReference>
<organism evidence="7 8">
    <name type="scientific">Endozoicomonas numazuensis</name>
    <dbReference type="NCBI Taxonomy" id="1137799"/>
    <lineage>
        <taxon>Bacteria</taxon>
        <taxon>Pseudomonadati</taxon>
        <taxon>Pseudomonadota</taxon>
        <taxon>Gammaproteobacteria</taxon>
        <taxon>Oceanospirillales</taxon>
        <taxon>Endozoicomonadaceae</taxon>
        <taxon>Endozoicomonas</taxon>
    </lineage>
</organism>
<comment type="caution">
    <text evidence="7">The sequence shown here is derived from an EMBL/GenBank/DDBJ whole genome shotgun (WGS) entry which is preliminary data.</text>
</comment>
<comment type="similarity">
    <text evidence="2">Belongs to the UPF0057 (PMP3) family.</text>
</comment>
<evidence type="ECO:0000256" key="3">
    <source>
        <dbReference type="ARBA" id="ARBA00022692"/>
    </source>
</evidence>
<sequence length="66" mass="7348">MRYFLAILLPPIAVILCGKPGQMILNIILTLLGWIPGIIHALFVVNSHLADKRNNEVIKAIKSQED</sequence>
<dbReference type="Pfam" id="PF01679">
    <property type="entry name" value="Pmp3"/>
    <property type="match status" value="1"/>
</dbReference>
<dbReference type="STRING" id="1137799.GZ78_11365"/>
<accession>A0A081NI75</accession>
<dbReference type="PROSITE" id="PS01309">
    <property type="entry name" value="UPF0057"/>
    <property type="match status" value="1"/>
</dbReference>
<keyword evidence="4 6" id="KW-1133">Transmembrane helix</keyword>
<keyword evidence="3 6" id="KW-0812">Transmembrane</keyword>
<dbReference type="EMBL" id="JOKH01000002">
    <property type="protein sequence ID" value="KEQ18148.1"/>
    <property type="molecule type" value="Genomic_DNA"/>
</dbReference>
<reference evidence="7 8" key="1">
    <citation type="submission" date="2014-06" db="EMBL/GenBank/DDBJ databases">
        <title>Whole Genome Sequences of Three Symbiotic Endozoicomonas Bacteria.</title>
        <authorList>
            <person name="Neave M.J."/>
            <person name="Apprill A."/>
            <person name="Voolstra C.R."/>
        </authorList>
    </citation>
    <scope>NUCLEOTIDE SEQUENCE [LARGE SCALE GENOMIC DNA]</scope>
    <source>
        <strain evidence="7 8">DSM 25634</strain>
    </source>
</reference>
<dbReference type="AlphaFoldDB" id="A0A081NI75"/>
<comment type="subcellular location">
    <subcellularLocation>
        <location evidence="1">Membrane</location>
    </subcellularLocation>
</comment>
<evidence type="ECO:0000256" key="6">
    <source>
        <dbReference type="SAM" id="Phobius"/>
    </source>
</evidence>
<dbReference type="Proteomes" id="UP000028073">
    <property type="component" value="Unassembled WGS sequence"/>
</dbReference>
<evidence type="ECO:0000256" key="2">
    <source>
        <dbReference type="ARBA" id="ARBA00009530"/>
    </source>
</evidence>
<dbReference type="PANTHER" id="PTHR21659">
    <property type="entry name" value="HYDROPHOBIC PROTEIN RCI2 LOW TEMPERATURE AND SALT RESPONSIVE PROTEIN LTI6 -RELATED"/>
    <property type="match status" value="1"/>
</dbReference>
<keyword evidence="5 6" id="KW-0472">Membrane</keyword>
<dbReference type="eggNOG" id="COG0401">
    <property type="taxonomic scope" value="Bacteria"/>
</dbReference>
<evidence type="ECO:0000256" key="1">
    <source>
        <dbReference type="ARBA" id="ARBA00004370"/>
    </source>
</evidence>
<evidence type="ECO:0000256" key="4">
    <source>
        <dbReference type="ARBA" id="ARBA00022989"/>
    </source>
</evidence>
<evidence type="ECO:0000256" key="5">
    <source>
        <dbReference type="ARBA" id="ARBA00023136"/>
    </source>
</evidence>
<gene>
    <name evidence="7" type="ORF">GZ78_11365</name>
</gene>